<gene>
    <name evidence="2" type="ORF">SAMN05428998_104161</name>
</gene>
<dbReference type="EMBL" id="FWZX01000004">
    <property type="protein sequence ID" value="SMF08770.1"/>
    <property type="molecule type" value="Genomic_DNA"/>
</dbReference>
<evidence type="ECO:0000313" key="2">
    <source>
        <dbReference type="EMBL" id="SMF08770.1"/>
    </source>
</evidence>
<evidence type="ECO:0000313" key="3">
    <source>
        <dbReference type="Proteomes" id="UP000192917"/>
    </source>
</evidence>
<feature type="signal peptide" evidence="1">
    <location>
        <begin position="1"/>
        <end position="26"/>
    </location>
</feature>
<dbReference type="AlphaFoldDB" id="A0A1Y6BGK9"/>
<evidence type="ECO:0000256" key="1">
    <source>
        <dbReference type="SAM" id="SignalP"/>
    </source>
</evidence>
<dbReference type="STRING" id="560819.SAMN05428998_104161"/>
<sequence length="158" mass="16991">MRALERLTALAAALVMLAALALPAAAALSEQDQAAIRNYTLTTRYLSQVQALTRDAEAKGVKASLDADDFKKAKDLDALAAQLDAKPGVHALMAAHGLTAREYLVGALALYGAGMVVKYGDDPQQGKYIDKSKANPKNVEFYKQHQKEIEAMMAAEQK</sequence>
<dbReference type="Proteomes" id="UP000192917">
    <property type="component" value="Unassembled WGS sequence"/>
</dbReference>
<reference evidence="2 3" key="1">
    <citation type="submission" date="2017-04" db="EMBL/GenBank/DDBJ databases">
        <authorList>
            <person name="Afonso C.L."/>
            <person name="Miller P.J."/>
            <person name="Scott M.A."/>
            <person name="Spackman E."/>
            <person name="Goraichik I."/>
            <person name="Dimitrov K.M."/>
            <person name="Suarez D.L."/>
            <person name="Swayne D.E."/>
        </authorList>
    </citation>
    <scope>NUCLEOTIDE SEQUENCE [LARGE SCALE GENOMIC DNA]</scope>
    <source>
        <strain evidence="2 3">USBA 355</strain>
    </source>
</reference>
<keyword evidence="1" id="KW-0732">Signal</keyword>
<feature type="chain" id="PRO_5012486791" evidence="1">
    <location>
        <begin position="27"/>
        <end position="158"/>
    </location>
</feature>
<keyword evidence="3" id="KW-1185">Reference proteome</keyword>
<name>A0A1Y6BGK9_9PROT</name>
<protein>
    <submittedName>
        <fullName evidence="2">Uncharacterized protein</fullName>
    </submittedName>
</protein>
<dbReference type="RefSeq" id="WP_143596176.1">
    <property type="nucleotide sequence ID" value="NZ_FWZX01000004.1"/>
</dbReference>
<accession>A0A1Y6BGK9</accession>
<proteinExistence type="predicted"/>
<organism evidence="2 3">
    <name type="scientific">Tistlia consotensis USBA 355</name>
    <dbReference type="NCBI Taxonomy" id="560819"/>
    <lineage>
        <taxon>Bacteria</taxon>
        <taxon>Pseudomonadati</taxon>
        <taxon>Pseudomonadota</taxon>
        <taxon>Alphaproteobacteria</taxon>
        <taxon>Rhodospirillales</taxon>
        <taxon>Rhodovibrionaceae</taxon>
        <taxon>Tistlia</taxon>
    </lineage>
</organism>